<dbReference type="CDD" id="cd06121">
    <property type="entry name" value="cupin_YML079wp"/>
    <property type="match status" value="1"/>
</dbReference>
<dbReference type="Gene3D" id="2.60.120.10">
    <property type="entry name" value="Jelly Rolls"/>
    <property type="match status" value="1"/>
</dbReference>
<dbReference type="RefSeq" id="WP_089524329.1">
    <property type="nucleotide sequence ID" value="NZ_NMUQ01000001.1"/>
</dbReference>
<accession>A0A229P5L7</accession>
<feature type="domain" description="DUF985" evidence="1">
    <location>
        <begin position="11"/>
        <end position="150"/>
    </location>
</feature>
<evidence type="ECO:0000259" key="1">
    <source>
        <dbReference type="Pfam" id="PF06172"/>
    </source>
</evidence>
<comment type="caution">
    <text evidence="2">The sequence shown here is derived from an EMBL/GenBank/DDBJ whole genome shotgun (WGS) entry which is preliminary data.</text>
</comment>
<proteinExistence type="predicted"/>
<dbReference type="Pfam" id="PF06172">
    <property type="entry name" value="Cupin_5"/>
    <property type="match status" value="1"/>
</dbReference>
<dbReference type="Proteomes" id="UP000215145">
    <property type="component" value="Unassembled WGS sequence"/>
</dbReference>
<dbReference type="OrthoDB" id="9798288at2"/>
<dbReference type="SUPFAM" id="SSF51182">
    <property type="entry name" value="RmlC-like cupins"/>
    <property type="match status" value="1"/>
</dbReference>
<sequence length="156" mass="16979">MTQSSSSLSPFVELLGMERHIEGGWFKEMWKASYEIPHEVLGAPYSGARAAASSVYFLLHPGEESAWHKVLSDELWLFHSGGPLELTIGGLGDKPEAQQKLVLGLDIANDQAPQALIPAGAWQMARPLGDEPVFVTCIVAPAFHYDDFSLVVEADS</sequence>
<dbReference type="InterPro" id="IPR039935">
    <property type="entry name" value="YML079W-like"/>
</dbReference>
<name>A0A229P5L7_9BACL</name>
<gene>
    <name evidence="2" type="ORF">CGZ75_11780</name>
</gene>
<dbReference type="InterPro" id="IPR014710">
    <property type="entry name" value="RmlC-like_jellyroll"/>
</dbReference>
<organism evidence="2 3">
    <name type="scientific">Paenibacillus herberti</name>
    <dbReference type="NCBI Taxonomy" id="1619309"/>
    <lineage>
        <taxon>Bacteria</taxon>
        <taxon>Bacillati</taxon>
        <taxon>Bacillota</taxon>
        <taxon>Bacilli</taxon>
        <taxon>Bacillales</taxon>
        <taxon>Paenibacillaceae</taxon>
        <taxon>Paenibacillus</taxon>
    </lineage>
</organism>
<dbReference type="InterPro" id="IPR011051">
    <property type="entry name" value="RmlC_Cupin_sf"/>
</dbReference>
<reference evidence="2 3" key="1">
    <citation type="submission" date="2017-07" db="EMBL/GenBank/DDBJ databases">
        <title>Paenibacillus herberti R33 genome sequencing and assembly.</title>
        <authorList>
            <person name="Su W."/>
        </authorList>
    </citation>
    <scope>NUCLEOTIDE SEQUENCE [LARGE SCALE GENOMIC DNA]</scope>
    <source>
        <strain evidence="2 3">R33</strain>
    </source>
</reference>
<protein>
    <submittedName>
        <fullName evidence="2">Cupin</fullName>
    </submittedName>
</protein>
<dbReference type="PANTHER" id="PTHR33387">
    <property type="entry name" value="RMLC-LIKE JELLY ROLL FOLD PROTEIN"/>
    <property type="match status" value="1"/>
</dbReference>
<keyword evidence="3" id="KW-1185">Reference proteome</keyword>
<dbReference type="PANTHER" id="PTHR33387:SF3">
    <property type="entry name" value="DUF985 DOMAIN-CONTAINING PROTEIN"/>
    <property type="match status" value="1"/>
</dbReference>
<dbReference type="InterPro" id="IPR009327">
    <property type="entry name" value="Cupin_DUF985"/>
</dbReference>
<dbReference type="AlphaFoldDB" id="A0A229P5L7"/>
<evidence type="ECO:0000313" key="2">
    <source>
        <dbReference type="EMBL" id="OXM17254.1"/>
    </source>
</evidence>
<evidence type="ECO:0000313" key="3">
    <source>
        <dbReference type="Proteomes" id="UP000215145"/>
    </source>
</evidence>
<dbReference type="EMBL" id="NMUQ01000001">
    <property type="protein sequence ID" value="OXM17254.1"/>
    <property type="molecule type" value="Genomic_DNA"/>
</dbReference>